<evidence type="ECO:0000256" key="3">
    <source>
        <dbReference type="ARBA" id="ARBA00023295"/>
    </source>
</evidence>
<evidence type="ECO:0000313" key="7">
    <source>
        <dbReference type="EMBL" id="RCW76044.1"/>
    </source>
</evidence>
<feature type="chain" id="PRO_5016893676" evidence="5">
    <location>
        <begin position="21"/>
        <end position="312"/>
    </location>
</feature>
<dbReference type="PANTHER" id="PTHR40079">
    <property type="entry name" value="MANNAN ENDO-1,4-BETA-MANNOSIDASE E-RELATED"/>
    <property type="match status" value="1"/>
</dbReference>
<dbReference type="RefSeq" id="WP_114465829.1">
    <property type="nucleotide sequence ID" value="NZ_QPJK01000001.1"/>
</dbReference>
<name>A0A368YCX3_9BURK</name>
<dbReference type="GO" id="GO:0016985">
    <property type="term" value="F:mannan endo-1,4-beta-mannosidase activity"/>
    <property type="evidence" value="ECO:0007669"/>
    <property type="project" value="InterPro"/>
</dbReference>
<evidence type="ECO:0000259" key="6">
    <source>
        <dbReference type="PROSITE" id="PS51764"/>
    </source>
</evidence>
<dbReference type="AlphaFoldDB" id="A0A368YCX3"/>
<evidence type="ECO:0000256" key="1">
    <source>
        <dbReference type="ARBA" id="ARBA00007754"/>
    </source>
</evidence>
<keyword evidence="8" id="KW-1185">Reference proteome</keyword>
<comment type="caution">
    <text evidence="7">The sequence shown here is derived from an EMBL/GenBank/DDBJ whole genome shotgun (WGS) entry which is preliminary data.</text>
</comment>
<dbReference type="PROSITE" id="PS51764">
    <property type="entry name" value="GH26"/>
    <property type="match status" value="1"/>
</dbReference>
<dbReference type="InterPro" id="IPR000805">
    <property type="entry name" value="Glyco_hydro_26"/>
</dbReference>
<protein>
    <submittedName>
        <fullName evidence="7">Glycosyl hydrolase family 26</fullName>
    </submittedName>
</protein>
<dbReference type="Proteomes" id="UP000252884">
    <property type="component" value="Unassembled WGS sequence"/>
</dbReference>
<accession>A0A368YCX3</accession>
<evidence type="ECO:0000313" key="8">
    <source>
        <dbReference type="Proteomes" id="UP000252884"/>
    </source>
</evidence>
<dbReference type="InterPro" id="IPR022790">
    <property type="entry name" value="GH26_dom"/>
</dbReference>
<feature type="active site" description="Nucleophile" evidence="4">
    <location>
        <position position="244"/>
    </location>
</feature>
<evidence type="ECO:0000256" key="5">
    <source>
        <dbReference type="SAM" id="SignalP"/>
    </source>
</evidence>
<keyword evidence="2 4" id="KW-0378">Hydrolase</keyword>
<dbReference type="InterPro" id="IPR017853">
    <property type="entry name" value="GH"/>
</dbReference>
<feature type="signal peptide" evidence="5">
    <location>
        <begin position="1"/>
        <end position="20"/>
    </location>
</feature>
<gene>
    <name evidence="7" type="ORF">DES41_101648</name>
</gene>
<dbReference type="GO" id="GO:0006080">
    <property type="term" value="P:substituted mannan metabolic process"/>
    <property type="evidence" value="ECO:0007669"/>
    <property type="project" value="InterPro"/>
</dbReference>
<dbReference type="EMBL" id="QPJK01000001">
    <property type="protein sequence ID" value="RCW76044.1"/>
    <property type="molecule type" value="Genomic_DNA"/>
</dbReference>
<reference evidence="7 8" key="1">
    <citation type="submission" date="2018-07" db="EMBL/GenBank/DDBJ databases">
        <title>Genomic Encyclopedia of Type Strains, Phase IV (KMG-IV): sequencing the most valuable type-strain genomes for metagenomic binning, comparative biology and taxonomic classification.</title>
        <authorList>
            <person name="Goeker M."/>
        </authorList>
    </citation>
    <scope>NUCLEOTIDE SEQUENCE [LARGE SCALE GENOMIC DNA]</scope>
    <source>
        <strain evidence="7 8">DSM 21634</strain>
    </source>
</reference>
<dbReference type="OrthoDB" id="9816550at2"/>
<dbReference type="Gene3D" id="3.20.20.80">
    <property type="entry name" value="Glycosidases"/>
    <property type="match status" value="1"/>
</dbReference>
<keyword evidence="3 4" id="KW-0326">Glycosidase</keyword>
<keyword evidence="5" id="KW-0732">Signal</keyword>
<evidence type="ECO:0000256" key="4">
    <source>
        <dbReference type="PROSITE-ProRule" id="PRU01100"/>
    </source>
</evidence>
<comment type="similarity">
    <text evidence="1 4">Belongs to the glycosyl hydrolase 26 family.</text>
</comment>
<dbReference type="SUPFAM" id="SSF51445">
    <property type="entry name" value="(Trans)glycosidases"/>
    <property type="match status" value="1"/>
</dbReference>
<feature type="active site" description="Proton donor" evidence="4">
    <location>
        <position position="133"/>
    </location>
</feature>
<proteinExistence type="inferred from homology"/>
<dbReference type="PANTHER" id="PTHR40079:SF4">
    <property type="entry name" value="GH26 DOMAIN-CONTAINING PROTEIN-RELATED"/>
    <property type="match status" value="1"/>
</dbReference>
<sequence>MKKHFLMIALAATMAGATPAAEPPALGTYQGAGCTGRDRLKAHETWLGRKVDVVLDGPAQDSWSAMRSSTKWIAQCWQNTGKAMVFSLPMLPKDGSSTLVAGGQGAYNAHVRQIAQTLVEHGHANATIRIGWEFNAAWFHWNSLKDPESWKAYWRQIVTTMRAVPGAQFQFDWCVIVHAGAPSPEAAYPGDDVVDTIGADVYNGNWNPSLSAEQRWGMVRNARFGLDWHRRFAAEHGKPMSFPEWGTGSRPDGHGGGDDPVFMRNMIQWIQSNPVKYHIYWDYKAPDYDGQLSSGKRPLAEAEFLRAFGVQR</sequence>
<organism evidence="7 8">
    <name type="scientific">Pseudorhodoferax soli</name>
    <dbReference type="NCBI Taxonomy" id="545864"/>
    <lineage>
        <taxon>Bacteria</taxon>
        <taxon>Pseudomonadati</taxon>
        <taxon>Pseudomonadota</taxon>
        <taxon>Betaproteobacteria</taxon>
        <taxon>Burkholderiales</taxon>
        <taxon>Comamonadaceae</taxon>
    </lineage>
</organism>
<evidence type="ECO:0000256" key="2">
    <source>
        <dbReference type="ARBA" id="ARBA00022801"/>
    </source>
</evidence>
<feature type="domain" description="GH26" evidence="6">
    <location>
        <begin position="1"/>
        <end position="308"/>
    </location>
</feature>
<dbReference type="Pfam" id="PF02156">
    <property type="entry name" value="Glyco_hydro_26"/>
    <property type="match status" value="1"/>
</dbReference>